<name>A0ABD5Y5A9_9EURY</name>
<keyword evidence="1" id="KW-0229">DNA integration</keyword>
<evidence type="ECO:0000259" key="4">
    <source>
        <dbReference type="PROSITE" id="PS51898"/>
    </source>
</evidence>
<dbReference type="Gene3D" id="1.10.443.10">
    <property type="entry name" value="Intergrase catalytic core"/>
    <property type="match status" value="1"/>
</dbReference>
<dbReference type="EMBL" id="JBHTAS010000001">
    <property type="protein sequence ID" value="MFC7140545.1"/>
    <property type="molecule type" value="Genomic_DNA"/>
</dbReference>
<proteinExistence type="predicted"/>
<feature type="domain" description="Tyr recombinase" evidence="4">
    <location>
        <begin position="1"/>
        <end position="138"/>
    </location>
</feature>
<dbReference type="RefSeq" id="WP_382261859.1">
    <property type="nucleotide sequence ID" value="NZ_JBHTAS010000001.1"/>
</dbReference>
<protein>
    <submittedName>
        <fullName evidence="5">Tyrosine-type recombinase/integrase</fullName>
    </submittedName>
</protein>
<evidence type="ECO:0000256" key="2">
    <source>
        <dbReference type="ARBA" id="ARBA00023125"/>
    </source>
</evidence>
<evidence type="ECO:0000256" key="3">
    <source>
        <dbReference type="ARBA" id="ARBA00023172"/>
    </source>
</evidence>
<accession>A0ABD5Y5A9</accession>
<dbReference type="GO" id="GO:0006310">
    <property type="term" value="P:DNA recombination"/>
    <property type="evidence" value="ECO:0007669"/>
    <property type="project" value="UniProtKB-KW"/>
</dbReference>
<dbReference type="PANTHER" id="PTHR30349:SF41">
    <property type="entry name" value="INTEGRASE_RECOMBINASE PROTEIN MJ0367-RELATED"/>
    <property type="match status" value="1"/>
</dbReference>
<dbReference type="InterPro" id="IPR050090">
    <property type="entry name" value="Tyrosine_recombinase_XerCD"/>
</dbReference>
<sequence>MKVWTEKSGDARTVPYPDSLRQQLANWMDVGRGMVYGADESPYLFPTRQGERISGETVRYVVTQAAEESGLQEVYGTDVEGRERALVTPHTLRHSFAVQCAKNGMRAPFLRDLCGHHDINVTEIYLNLANDDAVDAGRKYGPQA</sequence>
<dbReference type="SUPFAM" id="SSF56349">
    <property type="entry name" value="DNA breaking-rejoining enzymes"/>
    <property type="match status" value="1"/>
</dbReference>
<dbReference type="AlphaFoldDB" id="A0ABD5Y5A9"/>
<dbReference type="GO" id="GO:0003677">
    <property type="term" value="F:DNA binding"/>
    <property type="evidence" value="ECO:0007669"/>
    <property type="project" value="UniProtKB-KW"/>
</dbReference>
<keyword evidence="3" id="KW-0233">DNA recombination</keyword>
<dbReference type="InterPro" id="IPR011010">
    <property type="entry name" value="DNA_brk_join_enz"/>
</dbReference>
<dbReference type="Proteomes" id="UP001596432">
    <property type="component" value="Unassembled WGS sequence"/>
</dbReference>
<dbReference type="InterPro" id="IPR013762">
    <property type="entry name" value="Integrase-like_cat_sf"/>
</dbReference>
<dbReference type="InterPro" id="IPR002104">
    <property type="entry name" value="Integrase_catalytic"/>
</dbReference>
<evidence type="ECO:0000313" key="6">
    <source>
        <dbReference type="Proteomes" id="UP001596432"/>
    </source>
</evidence>
<evidence type="ECO:0000256" key="1">
    <source>
        <dbReference type="ARBA" id="ARBA00022908"/>
    </source>
</evidence>
<gene>
    <name evidence="5" type="ORF">ACFQMA_12000</name>
</gene>
<organism evidence="5 6">
    <name type="scientific">Halosimplex aquaticum</name>
    <dbReference type="NCBI Taxonomy" id="3026162"/>
    <lineage>
        <taxon>Archaea</taxon>
        <taxon>Methanobacteriati</taxon>
        <taxon>Methanobacteriota</taxon>
        <taxon>Stenosarchaea group</taxon>
        <taxon>Halobacteria</taxon>
        <taxon>Halobacteriales</taxon>
        <taxon>Haloarculaceae</taxon>
        <taxon>Halosimplex</taxon>
    </lineage>
</organism>
<keyword evidence="2" id="KW-0238">DNA-binding</keyword>
<dbReference type="PANTHER" id="PTHR30349">
    <property type="entry name" value="PHAGE INTEGRASE-RELATED"/>
    <property type="match status" value="1"/>
</dbReference>
<reference evidence="5 6" key="1">
    <citation type="journal article" date="2019" name="Int. J. Syst. Evol. Microbiol.">
        <title>The Global Catalogue of Microorganisms (GCM) 10K type strain sequencing project: providing services to taxonomists for standard genome sequencing and annotation.</title>
        <authorList>
            <consortium name="The Broad Institute Genomics Platform"/>
            <consortium name="The Broad Institute Genome Sequencing Center for Infectious Disease"/>
            <person name="Wu L."/>
            <person name="Ma J."/>
        </authorList>
    </citation>
    <scope>NUCLEOTIDE SEQUENCE [LARGE SCALE GENOMIC DNA]</scope>
    <source>
        <strain evidence="5 6">XZYJT29</strain>
    </source>
</reference>
<dbReference type="Pfam" id="PF00589">
    <property type="entry name" value="Phage_integrase"/>
    <property type="match status" value="1"/>
</dbReference>
<dbReference type="GO" id="GO:0015074">
    <property type="term" value="P:DNA integration"/>
    <property type="evidence" value="ECO:0007669"/>
    <property type="project" value="UniProtKB-KW"/>
</dbReference>
<dbReference type="PROSITE" id="PS51898">
    <property type="entry name" value="TYR_RECOMBINASE"/>
    <property type="match status" value="1"/>
</dbReference>
<comment type="caution">
    <text evidence="5">The sequence shown here is derived from an EMBL/GenBank/DDBJ whole genome shotgun (WGS) entry which is preliminary data.</text>
</comment>
<keyword evidence="6" id="KW-1185">Reference proteome</keyword>
<evidence type="ECO:0000313" key="5">
    <source>
        <dbReference type="EMBL" id="MFC7140545.1"/>
    </source>
</evidence>